<organism evidence="1 2">
    <name type="scientific">Marchantia polymorpha subsp. ruderalis</name>
    <dbReference type="NCBI Taxonomy" id="1480154"/>
    <lineage>
        <taxon>Eukaryota</taxon>
        <taxon>Viridiplantae</taxon>
        <taxon>Streptophyta</taxon>
        <taxon>Embryophyta</taxon>
        <taxon>Marchantiophyta</taxon>
        <taxon>Marchantiopsida</taxon>
        <taxon>Marchantiidae</taxon>
        <taxon>Marchantiales</taxon>
        <taxon>Marchantiaceae</taxon>
        <taxon>Marchantia</taxon>
    </lineage>
</organism>
<proteinExistence type="predicted"/>
<evidence type="ECO:0000313" key="2">
    <source>
        <dbReference type="Proteomes" id="UP000077202"/>
    </source>
</evidence>
<dbReference type="EMBL" id="LVLJ01000239">
    <property type="protein sequence ID" value="OAE35185.1"/>
    <property type="molecule type" value="Genomic_DNA"/>
</dbReference>
<dbReference type="Proteomes" id="UP000077202">
    <property type="component" value="Unassembled WGS sequence"/>
</dbReference>
<dbReference type="AlphaFoldDB" id="A0A176WRN5"/>
<protein>
    <submittedName>
        <fullName evidence="1">Uncharacterized protein</fullName>
    </submittedName>
</protein>
<gene>
    <name evidence="1" type="ORF">AXG93_2947s1020</name>
</gene>
<sequence>MELGEDGGRTFDSESIKRVGLLTTAEQKKFPLQAHVENGDETLGANDIDTDQEDTQLALPSERVDGPWSIRQRRRTAVEEKKAAEGRSFEDV</sequence>
<comment type="caution">
    <text evidence="1">The sequence shown here is derived from an EMBL/GenBank/DDBJ whole genome shotgun (WGS) entry which is preliminary data.</text>
</comment>
<reference evidence="1" key="1">
    <citation type="submission" date="2016-03" db="EMBL/GenBank/DDBJ databases">
        <title>Mechanisms controlling the formation of the plant cell surface in tip-growing cells are functionally conserved among land plants.</title>
        <authorList>
            <person name="Honkanen S."/>
            <person name="Jones V.A."/>
            <person name="Morieri G."/>
            <person name="Champion C."/>
            <person name="Hetherington A.J."/>
            <person name="Kelly S."/>
            <person name="Saint-Marcoux D."/>
            <person name="Proust H."/>
            <person name="Prescott H."/>
            <person name="Dolan L."/>
        </authorList>
    </citation>
    <scope>NUCLEOTIDE SEQUENCE [LARGE SCALE GENOMIC DNA]</scope>
    <source>
        <tissue evidence="1">Whole gametophyte</tissue>
    </source>
</reference>
<name>A0A176WRN5_MARPO</name>
<evidence type="ECO:0000313" key="1">
    <source>
        <dbReference type="EMBL" id="OAE35185.1"/>
    </source>
</evidence>
<keyword evidence="2" id="KW-1185">Reference proteome</keyword>
<accession>A0A176WRN5</accession>